<dbReference type="RefSeq" id="WP_005249671.1">
    <property type="nucleotide sequence ID" value="NZ_KE340383.1"/>
</dbReference>
<dbReference type="GeneID" id="45416668"/>
<proteinExistence type="predicted"/>
<evidence type="ECO:0000313" key="2">
    <source>
        <dbReference type="Proteomes" id="UP000014559"/>
    </source>
</evidence>
<organism evidence="1 2">
    <name type="scientific">Acinetobacter colistiniresistens</name>
    <dbReference type="NCBI Taxonomy" id="280145"/>
    <lineage>
        <taxon>Bacteria</taxon>
        <taxon>Pseudomonadati</taxon>
        <taxon>Pseudomonadota</taxon>
        <taxon>Gammaproteobacteria</taxon>
        <taxon>Moraxellales</taxon>
        <taxon>Moraxellaceae</taxon>
        <taxon>Acinetobacter</taxon>
    </lineage>
</organism>
<protein>
    <submittedName>
        <fullName evidence="1">Uncharacterized protein</fullName>
    </submittedName>
</protein>
<dbReference type="AlphaFoldDB" id="S3T4E8"/>
<sequence length="631" mass="72457">MNNHSNEENTDNSLDKKKSPAFKVLESNAEKFLMVWWYGALAKAERRNTQPKVHVAFRELLEDYTPTDNFIFIDANITDLVSWPIGTVWHHERLVDYLPLEIREFDIDHTDFKHTYVQTYKRDEKTGEIDHFLSNINEFYIKPSKRENCISFSLTDQEYKELLVPCFEFLVRGYGLSTELPRILTTYDEAERHERLYTPHPGEEGTWTVLIGDGLTLNDHVFIAYYQYSEYTQNAVRILFSSIAKHDDFDKKNHIYPKVMPWHEETRKIRVSGFNISGTNAFLGLRILGIDLPDQTLIRSVTKEVHQVKKPIDHNAPKPPELQLGSGQINVSEDQGGRRPLSQTVILDHEFEWLGSGPIAKKSKTKHERTITRSQRKKNIKETNTVGTGEPDSSKDVLNATINPTTNKDNATEFEAPEQGRIMDLWNACVKARLLNPSIVNAVHYYTFEEDFNYNDKPTLMAFSVNSETLENEDISDGEKQAYKNWCYANSNKTATRGALVIRLSLKNCPPVYIFDIQPAIYISNVEGKSIHKERGHSGLVFRSKTLEQFEQYISDLMKSLPLSEGSYSKTLQGSNLVTQLFVFRRSKSAGFSDGESTLLNALRKIGITNIQLKEKTEEKPTVIPPKNKRM</sequence>
<dbReference type="HOGENOM" id="CLU_032889_0_0_6"/>
<evidence type="ECO:0000313" key="1">
    <source>
        <dbReference type="EMBL" id="EPG35718.1"/>
    </source>
</evidence>
<dbReference type="PATRIC" id="fig|1217696.3.peg.3040"/>
<gene>
    <name evidence="1" type="ORF">F907_03096</name>
</gene>
<comment type="caution">
    <text evidence="1">The sequence shown here is derived from an EMBL/GenBank/DDBJ whole genome shotgun (WGS) entry which is preliminary data.</text>
</comment>
<accession>S3T4E8</accession>
<reference evidence="1 2" key="1">
    <citation type="submission" date="2013-06" db="EMBL/GenBank/DDBJ databases">
        <title>The Genome Sequence of Acinetobacter sp. NIPH 2036.</title>
        <authorList>
            <consortium name="The Broad Institute Genome Sequencing Platform"/>
            <consortium name="The Broad Institute Genome Sequencing Center for Infectious Disease"/>
            <person name="Cerqueira G."/>
            <person name="Feldgarden M."/>
            <person name="Courvalin P."/>
            <person name="Perichon B."/>
            <person name="Grillot-Courvalin C."/>
            <person name="Clermont D."/>
            <person name="Rocha E."/>
            <person name="Yoon E.-J."/>
            <person name="Nemec A."/>
            <person name="Young S.K."/>
            <person name="Zeng Q."/>
            <person name="Gargeya S."/>
            <person name="Fitzgerald M."/>
            <person name="Abouelleil A."/>
            <person name="Alvarado L."/>
            <person name="Berlin A.M."/>
            <person name="Chapman S.B."/>
            <person name="Dewar J."/>
            <person name="Goldberg J."/>
            <person name="Griggs A."/>
            <person name="Gujja S."/>
            <person name="Hansen M."/>
            <person name="Howarth C."/>
            <person name="Imamovic A."/>
            <person name="Larimer J."/>
            <person name="McCowan C."/>
            <person name="Murphy C."/>
            <person name="Pearson M."/>
            <person name="Priest M."/>
            <person name="Roberts A."/>
            <person name="Saif S."/>
            <person name="Shea T."/>
            <person name="Sykes S."/>
            <person name="Wortman J."/>
            <person name="Nusbaum C."/>
            <person name="Birren B."/>
        </authorList>
    </citation>
    <scope>NUCLEOTIDE SEQUENCE [LARGE SCALE GENOMIC DNA]</scope>
    <source>
        <strain evidence="1 2">NIPH 2036</strain>
    </source>
</reference>
<name>S3T4E8_9GAMM</name>
<dbReference type="EMBL" id="ATGK01000017">
    <property type="protein sequence ID" value="EPG35718.1"/>
    <property type="molecule type" value="Genomic_DNA"/>
</dbReference>
<dbReference type="Proteomes" id="UP000014559">
    <property type="component" value="Unassembled WGS sequence"/>
</dbReference>